<dbReference type="GO" id="GO:0042357">
    <property type="term" value="P:thiamine diphosphate metabolic process"/>
    <property type="evidence" value="ECO:0007669"/>
    <property type="project" value="TreeGrafter"/>
</dbReference>
<dbReference type="GO" id="GO:0050333">
    <property type="term" value="F:thiamine triphosphate phosphatase activity"/>
    <property type="evidence" value="ECO:0007669"/>
    <property type="project" value="InterPro"/>
</dbReference>
<dbReference type="GO" id="GO:0000287">
    <property type="term" value="F:magnesium ion binding"/>
    <property type="evidence" value="ECO:0007669"/>
    <property type="project" value="TreeGrafter"/>
</dbReference>
<reference evidence="4" key="1">
    <citation type="submission" date="2021-01" db="EMBL/GenBank/DDBJ databases">
        <authorList>
            <person name="Corre E."/>
            <person name="Pelletier E."/>
            <person name="Niang G."/>
            <person name="Scheremetjew M."/>
            <person name="Finn R."/>
            <person name="Kale V."/>
            <person name="Holt S."/>
            <person name="Cochrane G."/>
            <person name="Meng A."/>
            <person name="Brown T."/>
            <person name="Cohen L."/>
        </authorList>
    </citation>
    <scope>NUCLEOTIDE SEQUENCE</scope>
    <source>
        <strain evidence="4">CCCM811</strain>
    </source>
</reference>
<evidence type="ECO:0000256" key="2">
    <source>
        <dbReference type="SAM" id="SignalP"/>
    </source>
</evidence>
<keyword evidence="2" id="KW-0732">Signal</keyword>
<sequence length="316" mass="34172">MADLVRQTAFLSLVLLARSSAPTTRVFRRSGLQGTYCRRPVLGRLQKQQRRRQQQQPYLGLPMMSTGVPASAVPPSSPPRASSSSIEVERKFEFSGDADELRSRCLTLGGRLQGQITFTDTYWDTDDCLLTTKDIWLRTRDGEWELKLPIGDPTDRTGASGGERSVFREIEGEAAVAAALEASDFIPALENKATAEISASQPGDSSSAGLLENHLRSSVGMSPFASFATDRTRFELDGCAIDADLASFGHSVVEVELIVSKASEVPAAEDAIDQVAARLGLKPLTPGTGGKLETYLRRFCPNVVQKLVEAGVLPNV</sequence>
<dbReference type="InterPro" id="IPR033469">
    <property type="entry name" value="CYTH-like_dom_sf"/>
</dbReference>
<dbReference type="PANTHER" id="PTHR14586:SF1">
    <property type="entry name" value="THIAMINE-TRIPHOSPHATASE"/>
    <property type="match status" value="1"/>
</dbReference>
<dbReference type="PANTHER" id="PTHR14586">
    <property type="entry name" value="THIAMINE-TRIPHOSPHATASE"/>
    <property type="match status" value="1"/>
</dbReference>
<feature type="chain" id="PRO_5031160500" description="CYTH domain-containing protein" evidence="2">
    <location>
        <begin position="20"/>
        <end position="316"/>
    </location>
</feature>
<evidence type="ECO:0000256" key="1">
    <source>
        <dbReference type="SAM" id="MobiDB-lite"/>
    </source>
</evidence>
<dbReference type="InterPro" id="IPR023577">
    <property type="entry name" value="CYTH_domain"/>
</dbReference>
<dbReference type="SMART" id="SM01118">
    <property type="entry name" value="CYTH"/>
    <property type="match status" value="1"/>
</dbReference>
<protein>
    <recommendedName>
        <fullName evidence="3">CYTH domain-containing protein</fullName>
    </recommendedName>
</protein>
<dbReference type="EMBL" id="HBIV01039592">
    <property type="protein sequence ID" value="CAE0676332.1"/>
    <property type="molecule type" value="Transcribed_RNA"/>
</dbReference>
<name>A0A7S4DXH4_9EUKA</name>
<dbReference type="AlphaFoldDB" id="A0A7S4DXH4"/>
<dbReference type="PROSITE" id="PS51707">
    <property type="entry name" value="CYTH"/>
    <property type="match status" value="1"/>
</dbReference>
<evidence type="ECO:0000313" key="4">
    <source>
        <dbReference type="EMBL" id="CAE0676332.1"/>
    </source>
</evidence>
<accession>A0A7S4DXH4</accession>
<feature type="signal peptide" evidence="2">
    <location>
        <begin position="1"/>
        <end position="19"/>
    </location>
</feature>
<organism evidence="4">
    <name type="scientific">Lotharella globosa</name>
    <dbReference type="NCBI Taxonomy" id="91324"/>
    <lineage>
        <taxon>Eukaryota</taxon>
        <taxon>Sar</taxon>
        <taxon>Rhizaria</taxon>
        <taxon>Cercozoa</taxon>
        <taxon>Chlorarachniophyceae</taxon>
        <taxon>Lotharella</taxon>
    </lineage>
</organism>
<dbReference type="InterPro" id="IPR039582">
    <property type="entry name" value="THTPA"/>
</dbReference>
<dbReference type="Pfam" id="PF01928">
    <property type="entry name" value="CYTH"/>
    <property type="match status" value="1"/>
</dbReference>
<dbReference type="SUPFAM" id="SSF55154">
    <property type="entry name" value="CYTH-like phosphatases"/>
    <property type="match status" value="1"/>
</dbReference>
<evidence type="ECO:0000259" key="3">
    <source>
        <dbReference type="PROSITE" id="PS51707"/>
    </source>
</evidence>
<dbReference type="Gene3D" id="2.40.320.10">
    <property type="entry name" value="Hypothetical Protein Pfu-838710-001"/>
    <property type="match status" value="1"/>
</dbReference>
<gene>
    <name evidence="4" type="ORF">LGLO00237_LOCUS28110</name>
</gene>
<feature type="compositionally biased region" description="Low complexity" evidence="1">
    <location>
        <begin position="68"/>
        <end position="85"/>
    </location>
</feature>
<proteinExistence type="predicted"/>
<feature type="region of interest" description="Disordered" evidence="1">
    <location>
        <begin position="45"/>
        <end position="87"/>
    </location>
</feature>
<feature type="domain" description="CYTH" evidence="3">
    <location>
        <begin position="85"/>
        <end position="301"/>
    </location>
</feature>